<sequence length="41" mass="4646">MRLYCDIRFDHLGVVSGWKDLISQNTTPAAGPSRSLARRWA</sequence>
<evidence type="ECO:0000313" key="1">
    <source>
        <dbReference type="EMBL" id="JAD83397.1"/>
    </source>
</evidence>
<reference evidence="1" key="2">
    <citation type="journal article" date="2015" name="Data Brief">
        <title>Shoot transcriptome of the giant reed, Arundo donax.</title>
        <authorList>
            <person name="Barrero R.A."/>
            <person name="Guerrero F.D."/>
            <person name="Moolhuijzen P."/>
            <person name="Goolsby J.A."/>
            <person name="Tidwell J."/>
            <person name="Bellgard S.E."/>
            <person name="Bellgard M.I."/>
        </authorList>
    </citation>
    <scope>NUCLEOTIDE SEQUENCE</scope>
    <source>
        <tissue evidence="1">Shoot tissue taken approximately 20 cm above the soil surface</tissue>
    </source>
</reference>
<dbReference type="AlphaFoldDB" id="A0A0A9DHY8"/>
<reference evidence="1" key="1">
    <citation type="submission" date="2014-09" db="EMBL/GenBank/DDBJ databases">
        <authorList>
            <person name="Magalhaes I.L.F."/>
            <person name="Oliveira U."/>
            <person name="Santos F.R."/>
            <person name="Vidigal T.H.D.A."/>
            <person name="Brescovit A.D."/>
            <person name="Santos A.J."/>
        </authorList>
    </citation>
    <scope>NUCLEOTIDE SEQUENCE</scope>
    <source>
        <tissue evidence="1">Shoot tissue taken approximately 20 cm above the soil surface</tissue>
    </source>
</reference>
<organism evidence="1">
    <name type="scientific">Arundo donax</name>
    <name type="common">Giant reed</name>
    <name type="synonym">Donax arundinaceus</name>
    <dbReference type="NCBI Taxonomy" id="35708"/>
    <lineage>
        <taxon>Eukaryota</taxon>
        <taxon>Viridiplantae</taxon>
        <taxon>Streptophyta</taxon>
        <taxon>Embryophyta</taxon>
        <taxon>Tracheophyta</taxon>
        <taxon>Spermatophyta</taxon>
        <taxon>Magnoliopsida</taxon>
        <taxon>Liliopsida</taxon>
        <taxon>Poales</taxon>
        <taxon>Poaceae</taxon>
        <taxon>PACMAD clade</taxon>
        <taxon>Arundinoideae</taxon>
        <taxon>Arundineae</taxon>
        <taxon>Arundo</taxon>
    </lineage>
</organism>
<protein>
    <submittedName>
        <fullName evidence="1">Uncharacterized protein</fullName>
    </submittedName>
</protein>
<dbReference type="EMBL" id="GBRH01214498">
    <property type="protein sequence ID" value="JAD83397.1"/>
    <property type="molecule type" value="Transcribed_RNA"/>
</dbReference>
<accession>A0A0A9DHY8</accession>
<name>A0A0A9DHY8_ARUDO</name>
<proteinExistence type="predicted"/>